<organism evidence="2 3">
    <name type="scientific">Gordonia humi</name>
    <dbReference type="NCBI Taxonomy" id="686429"/>
    <lineage>
        <taxon>Bacteria</taxon>
        <taxon>Bacillati</taxon>
        <taxon>Actinomycetota</taxon>
        <taxon>Actinomycetes</taxon>
        <taxon>Mycobacteriales</taxon>
        <taxon>Gordoniaceae</taxon>
        <taxon>Gordonia</taxon>
    </lineage>
</organism>
<feature type="transmembrane region" description="Helical" evidence="1">
    <location>
        <begin position="164"/>
        <end position="182"/>
    </location>
</feature>
<feature type="transmembrane region" description="Helical" evidence="1">
    <location>
        <begin position="59"/>
        <end position="80"/>
    </location>
</feature>
<accession>A0A840EMX9</accession>
<dbReference type="InterPro" id="IPR010699">
    <property type="entry name" value="DUF1275"/>
</dbReference>
<feature type="transmembrane region" description="Helical" evidence="1">
    <location>
        <begin position="12"/>
        <end position="33"/>
    </location>
</feature>
<dbReference type="PANTHER" id="PTHR37314">
    <property type="entry name" value="SLR0142 PROTEIN"/>
    <property type="match status" value="1"/>
</dbReference>
<dbReference type="Pfam" id="PF06912">
    <property type="entry name" value="DUF1275"/>
    <property type="match status" value="1"/>
</dbReference>
<evidence type="ECO:0000313" key="2">
    <source>
        <dbReference type="EMBL" id="MBB4134155.1"/>
    </source>
</evidence>
<dbReference type="PANTHER" id="PTHR37314:SF4">
    <property type="entry name" value="UPF0700 TRANSMEMBRANE PROTEIN YOAK"/>
    <property type="match status" value="1"/>
</dbReference>
<feature type="transmembrane region" description="Helical" evidence="1">
    <location>
        <begin position="116"/>
        <end position="143"/>
    </location>
</feature>
<dbReference type="Proteomes" id="UP000551501">
    <property type="component" value="Unassembled WGS sequence"/>
</dbReference>
<dbReference type="RefSeq" id="WP_183369364.1">
    <property type="nucleotide sequence ID" value="NZ_BAABHL010000105.1"/>
</dbReference>
<comment type="caution">
    <text evidence="2">The sequence shown here is derived from an EMBL/GenBank/DDBJ whole genome shotgun (WGS) entry which is preliminary data.</text>
</comment>
<sequence length="212" mass="21702">MTTVADTKRSDVWLGCCLLGLAGMVDAVAFIVLKGTFVAFMSGNTTIAAASLAGGDWHFVWLTVLLLTLFVSGVVCGAAISRWGGDAAHRTAMVLITAVTAAGAAVANTVSETAGVIVIAFAAGLVNAVLASNTDVHVGLTFVTGTLVKASHQLVDGIGTVHPWAWLKTFGYWAVFAVGAAAGGLVYAWWHAVALIIAAVVAAVACVLPHRR</sequence>
<proteinExistence type="predicted"/>
<dbReference type="AlphaFoldDB" id="A0A840EMX9"/>
<gene>
    <name evidence="2" type="ORF">BKA16_000707</name>
</gene>
<evidence type="ECO:0000256" key="1">
    <source>
        <dbReference type="SAM" id="Phobius"/>
    </source>
</evidence>
<dbReference type="EMBL" id="JACIFP010000001">
    <property type="protein sequence ID" value="MBB4134155.1"/>
    <property type="molecule type" value="Genomic_DNA"/>
</dbReference>
<keyword evidence="3" id="KW-1185">Reference proteome</keyword>
<reference evidence="2 3" key="1">
    <citation type="submission" date="2020-08" db="EMBL/GenBank/DDBJ databases">
        <title>Sequencing the genomes of 1000 actinobacteria strains.</title>
        <authorList>
            <person name="Klenk H.-P."/>
        </authorList>
    </citation>
    <scope>NUCLEOTIDE SEQUENCE [LARGE SCALE GENOMIC DNA]</scope>
    <source>
        <strain evidence="2 3">DSM 45298</strain>
    </source>
</reference>
<feature type="transmembrane region" description="Helical" evidence="1">
    <location>
        <begin position="188"/>
        <end position="208"/>
    </location>
</feature>
<keyword evidence="1" id="KW-0472">Membrane</keyword>
<keyword evidence="1" id="KW-1133">Transmembrane helix</keyword>
<protein>
    <submittedName>
        <fullName evidence="2">Uncharacterized membrane protein YoaK (UPF0700 family)</fullName>
    </submittedName>
</protein>
<evidence type="ECO:0000313" key="3">
    <source>
        <dbReference type="Proteomes" id="UP000551501"/>
    </source>
</evidence>
<name>A0A840EMX9_9ACTN</name>
<keyword evidence="1" id="KW-0812">Transmembrane</keyword>
<feature type="transmembrane region" description="Helical" evidence="1">
    <location>
        <begin position="92"/>
        <end position="110"/>
    </location>
</feature>